<dbReference type="OrthoDB" id="5955317at2759"/>
<evidence type="ECO:0000313" key="2">
    <source>
        <dbReference type="EMBL" id="KAF0312728.1"/>
    </source>
</evidence>
<dbReference type="EMBL" id="VIIS01000137">
    <property type="protein sequence ID" value="KAF0312728.1"/>
    <property type="molecule type" value="Genomic_DNA"/>
</dbReference>
<protein>
    <submittedName>
        <fullName evidence="2">Transmembrane protein 183</fullName>
    </submittedName>
</protein>
<accession>A0A6A4XC00</accession>
<sequence length="339" mass="37835">MPRRWSGPRSRRSCQPAGELTLSDCADARLPVARLRKARAPMTDVPDCWEDVADEPPDRHADSAGGGGLWHAGGGRADRGAGRRYPPELWYLIGRHVAPEDVARFAAICRDAYRSTLTRQFWVRLYWHWCAPPTPLGLLAAPDFVQEQRGCRAAVVRALHRLYGPLRALRRRAADSTDTCRLVGAQCVNMGRAPAGGDFWLYCLVFRRPVSQFHQRLAPPSCRDVRVARELLFENADEGTTCLLVRAHGTSQLPAVFGHVVHSVSVTMTTGMQQKMSIVFTQTGYREGGCRAPAAYLSRVLVLAPVNSFRLVHWWHDEFHEVFHKHMLAGKESAVPAPS</sequence>
<dbReference type="InterPro" id="IPR026509">
    <property type="entry name" value="TMEM183"/>
</dbReference>
<keyword evidence="2" id="KW-0472">Membrane</keyword>
<dbReference type="Proteomes" id="UP000440578">
    <property type="component" value="Unassembled WGS sequence"/>
</dbReference>
<dbReference type="GO" id="GO:0031647">
    <property type="term" value="P:regulation of protein stability"/>
    <property type="evidence" value="ECO:0007669"/>
    <property type="project" value="TreeGrafter"/>
</dbReference>
<evidence type="ECO:0000256" key="1">
    <source>
        <dbReference type="SAM" id="MobiDB-lite"/>
    </source>
</evidence>
<dbReference type="AlphaFoldDB" id="A0A6A4XC00"/>
<keyword evidence="3" id="KW-1185">Reference proteome</keyword>
<evidence type="ECO:0000313" key="3">
    <source>
        <dbReference type="Proteomes" id="UP000440578"/>
    </source>
</evidence>
<proteinExistence type="predicted"/>
<keyword evidence="2" id="KW-0812">Transmembrane</keyword>
<dbReference type="PANTHER" id="PTHR20988">
    <property type="entry name" value="TRANSMEMBRANE PROTEIN 183A-RELATED"/>
    <property type="match status" value="1"/>
</dbReference>
<comment type="caution">
    <text evidence="2">The sequence shown here is derived from an EMBL/GenBank/DDBJ whole genome shotgun (WGS) entry which is preliminary data.</text>
</comment>
<feature type="region of interest" description="Disordered" evidence="1">
    <location>
        <begin position="53"/>
        <end position="79"/>
    </location>
</feature>
<gene>
    <name evidence="2" type="primary">TMEM183</name>
    <name evidence="2" type="ORF">FJT64_001723</name>
</gene>
<name>A0A6A4XC00_AMPAM</name>
<feature type="compositionally biased region" description="Gly residues" evidence="1">
    <location>
        <begin position="64"/>
        <end position="75"/>
    </location>
</feature>
<dbReference type="GO" id="GO:0019005">
    <property type="term" value="C:SCF ubiquitin ligase complex"/>
    <property type="evidence" value="ECO:0007669"/>
    <property type="project" value="TreeGrafter"/>
</dbReference>
<reference evidence="2 3" key="1">
    <citation type="submission" date="2019-07" db="EMBL/GenBank/DDBJ databases">
        <title>Draft genome assembly of a fouling barnacle, Amphibalanus amphitrite (Darwin, 1854): The first reference genome for Thecostraca.</title>
        <authorList>
            <person name="Kim W."/>
        </authorList>
    </citation>
    <scope>NUCLEOTIDE SEQUENCE [LARGE SCALE GENOMIC DNA]</scope>
    <source>
        <strain evidence="2">SNU_AA5</strain>
        <tissue evidence="2">Soma without cirri and trophi</tissue>
    </source>
</reference>
<organism evidence="2 3">
    <name type="scientific">Amphibalanus amphitrite</name>
    <name type="common">Striped barnacle</name>
    <name type="synonym">Balanus amphitrite</name>
    <dbReference type="NCBI Taxonomy" id="1232801"/>
    <lineage>
        <taxon>Eukaryota</taxon>
        <taxon>Metazoa</taxon>
        <taxon>Ecdysozoa</taxon>
        <taxon>Arthropoda</taxon>
        <taxon>Crustacea</taxon>
        <taxon>Multicrustacea</taxon>
        <taxon>Cirripedia</taxon>
        <taxon>Thoracica</taxon>
        <taxon>Thoracicalcarea</taxon>
        <taxon>Balanomorpha</taxon>
        <taxon>Balanoidea</taxon>
        <taxon>Balanidae</taxon>
        <taxon>Amphibalaninae</taxon>
        <taxon>Amphibalanus</taxon>
    </lineage>
</organism>
<dbReference type="PANTHER" id="PTHR20988:SF2">
    <property type="entry name" value="TRANSMEMBRANE PROTEIN 183A-RELATED"/>
    <property type="match status" value="1"/>
</dbReference>